<evidence type="ECO:0000256" key="2">
    <source>
        <dbReference type="ARBA" id="ARBA00022723"/>
    </source>
</evidence>
<evidence type="ECO:0000256" key="8">
    <source>
        <dbReference type="ARBA" id="ARBA00023163"/>
    </source>
</evidence>
<keyword evidence="9" id="KW-0539">Nucleus</keyword>
<evidence type="ECO:0000256" key="4">
    <source>
        <dbReference type="ARBA" id="ARBA00022771"/>
    </source>
</evidence>
<evidence type="ECO:0000256" key="1">
    <source>
        <dbReference type="ARBA" id="ARBA00004123"/>
    </source>
</evidence>
<evidence type="ECO:0000313" key="14">
    <source>
        <dbReference type="Proteomes" id="UP001328107"/>
    </source>
</evidence>
<feature type="domain" description="C2H2-type" evidence="12">
    <location>
        <begin position="228"/>
        <end position="255"/>
    </location>
</feature>
<dbReference type="PANTHER" id="PTHR16515:SF49">
    <property type="entry name" value="GASTRULA ZINC FINGER PROTEIN XLCGF49.1-LIKE-RELATED"/>
    <property type="match status" value="1"/>
</dbReference>
<evidence type="ECO:0000256" key="10">
    <source>
        <dbReference type="PROSITE-ProRule" id="PRU00042"/>
    </source>
</evidence>
<comment type="caution">
    <text evidence="13">The sequence shown here is derived from an EMBL/GenBank/DDBJ whole genome shotgun (WGS) entry which is preliminary data.</text>
</comment>
<feature type="compositionally biased region" description="Low complexity" evidence="11">
    <location>
        <begin position="340"/>
        <end position="353"/>
    </location>
</feature>
<feature type="region of interest" description="Disordered" evidence="11">
    <location>
        <begin position="1"/>
        <end position="100"/>
    </location>
</feature>
<keyword evidence="5" id="KW-0862">Zinc</keyword>
<evidence type="ECO:0000259" key="12">
    <source>
        <dbReference type="PROSITE" id="PS50157"/>
    </source>
</evidence>
<dbReference type="InterPro" id="IPR013087">
    <property type="entry name" value="Znf_C2H2_type"/>
</dbReference>
<dbReference type="EMBL" id="BTRK01000005">
    <property type="protein sequence ID" value="GMR53938.1"/>
    <property type="molecule type" value="Genomic_DNA"/>
</dbReference>
<dbReference type="GO" id="GO:0003677">
    <property type="term" value="F:DNA binding"/>
    <property type="evidence" value="ECO:0007669"/>
    <property type="project" value="UniProtKB-KW"/>
</dbReference>
<dbReference type="InterPro" id="IPR050331">
    <property type="entry name" value="Zinc_finger"/>
</dbReference>
<dbReference type="PROSITE" id="PS00028">
    <property type="entry name" value="ZINC_FINGER_C2H2_1"/>
    <property type="match status" value="3"/>
</dbReference>
<keyword evidence="7" id="KW-0238">DNA-binding</keyword>
<dbReference type="Proteomes" id="UP001328107">
    <property type="component" value="Unassembled WGS sequence"/>
</dbReference>
<keyword evidence="8" id="KW-0804">Transcription</keyword>
<name>A0AAN5I6B3_9BILA</name>
<feature type="region of interest" description="Disordered" evidence="11">
    <location>
        <begin position="340"/>
        <end position="359"/>
    </location>
</feature>
<dbReference type="PROSITE" id="PS50157">
    <property type="entry name" value="ZINC_FINGER_C2H2_2"/>
    <property type="match status" value="3"/>
</dbReference>
<dbReference type="AlphaFoldDB" id="A0AAN5I6B3"/>
<keyword evidence="3" id="KW-0677">Repeat</keyword>
<keyword evidence="14" id="KW-1185">Reference proteome</keyword>
<feature type="domain" description="C2H2-type" evidence="12">
    <location>
        <begin position="284"/>
        <end position="311"/>
    </location>
</feature>
<evidence type="ECO:0000256" key="11">
    <source>
        <dbReference type="SAM" id="MobiDB-lite"/>
    </source>
</evidence>
<dbReference type="GO" id="GO:0010468">
    <property type="term" value="P:regulation of gene expression"/>
    <property type="evidence" value="ECO:0007669"/>
    <property type="project" value="TreeGrafter"/>
</dbReference>
<dbReference type="Gene3D" id="3.30.160.60">
    <property type="entry name" value="Classic Zinc Finger"/>
    <property type="match status" value="3"/>
</dbReference>
<evidence type="ECO:0000256" key="5">
    <source>
        <dbReference type="ARBA" id="ARBA00022833"/>
    </source>
</evidence>
<dbReference type="FunFam" id="3.30.160.60:FF:001949">
    <property type="entry name" value="zinc finger protein 62 homolog isoform X2"/>
    <property type="match status" value="1"/>
</dbReference>
<dbReference type="InterPro" id="IPR036236">
    <property type="entry name" value="Znf_C2H2_sf"/>
</dbReference>
<dbReference type="FunFam" id="3.30.160.60:FF:000646">
    <property type="entry name" value="Myeloid zinc finger 1"/>
    <property type="match status" value="1"/>
</dbReference>
<protein>
    <recommendedName>
        <fullName evidence="12">C2H2-type domain-containing protein</fullName>
    </recommendedName>
</protein>
<evidence type="ECO:0000256" key="6">
    <source>
        <dbReference type="ARBA" id="ARBA00023015"/>
    </source>
</evidence>
<sequence length="396" mass="43244">MHFSTPSDGPNHYSPEQAATNVMSSSSPPLEHHSSPSDDPSSMTINEHLRSLPSPPPHESHAPPSTVPPSLHWTPASYGHQDPSTSMLDGGYGSSGVQTGSATCQQLDQMLVRMHSSASSSPINNNVGDMKNIGGLPDAHQLKNEPLDSAYPLSSLNCLPMPGFEILSSPYASSRTLSEGSLVGLQHMRRGSRSAQDGFYRCQYCPKKLNSPEQLHEHMTECKVDRVHECAVCGKRFKARGGLQQHMRIHEQIKPFACQFCPKRFTQKSHIDQHIRIHTGAKPFQCRYCGRLFRQRSQQMGHENTHFNQNGGRIPLPLQTAECESSPIVTSSPSVPSPYAPIASLSSSHQSIPSPHPLPPSTDNIVSLLALHPGVSQQLNIPVSSFDPSCLVNTTH</sequence>
<proteinExistence type="predicted"/>
<feature type="domain" description="C2H2-type" evidence="12">
    <location>
        <begin position="256"/>
        <end position="283"/>
    </location>
</feature>
<dbReference type="SMART" id="SM00355">
    <property type="entry name" value="ZnF_C2H2"/>
    <property type="match status" value="4"/>
</dbReference>
<dbReference type="Pfam" id="PF00096">
    <property type="entry name" value="zf-C2H2"/>
    <property type="match status" value="2"/>
</dbReference>
<dbReference type="GO" id="GO:0008270">
    <property type="term" value="F:zinc ion binding"/>
    <property type="evidence" value="ECO:0007669"/>
    <property type="project" value="UniProtKB-KW"/>
</dbReference>
<organism evidence="13 14">
    <name type="scientific">Pristionchus mayeri</name>
    <dbReference type="NCBI Taxonomy" id="1317129"/>
    <lineage>
        <taxon>Eukaryota</taxon>
        <taxon>Metazoa</taxon>
        <taxon>Ecdysozoa</taxon>
        <taxon>Nematoda</taxon>
        <taxon>Chromadorea</taxon>
        <taxon>Rhabditida</taxon>
        <taxon>Rhabditina</taxon>
        <taxon>Diplogasteromorpha</taxon>
        <taxon>Diplogasteroidea</taxon>
        <taxon>Neodiplogasteridae</taxon>
        <taxon>Pristionchus</taxon>
    </lineage>
</organism>
<keyword evidence="2" id="KW-0479">Metal-binding</keyword>
<comment type="subcellular location">
    <subcellularLocation>
        <location evidence="1">Nucleus</location>
    </subcellularLocation>
</comment>
<accession>A0AAN5I6B3</accession>
<dbReference type="PANTHER" id="PTHR16515">
    <property type="entry name" value="PR DOMAIN ZINC FINGER PROTEIN"/>
    <property type="match status" value="1"/>
</dbReference>
<keyword evidence="4 10" id="KW-0863">Zinc-finger</keyword>
<evidence type="ECO:0000256" key="7">
    <source>
        <dbReference type="ARBA" id="ARBA00023125"/>
    </source>
</evidence>
<evidence type="ECO:0000313" key="13">
    <source>
        <dbReference type="EMBL" id="GMR53938.1"/>
    </source>
</evidence>
<dbReference type="SUPFAM" id="SSF57667">
    <property type="entry name" value="beta-beta-alpha zinc fingers"/>
    <property type="match status" value="2"/>
</dbReference>
<reference evidence="14" key="1">
    <citation type="submission" date="2022-10" db="EMBL/GenBank/DDBJ databases">
        <title>Genome assembly of Pristionchus species.</title>
        <authorList>
            <person name="Yoshida K."/>
            <person name="Sommer R.J."/>
        </authorList>
    </citation>
    <scope>NUCLEOTIDE SEQUENCE [LARGE SCALE GENOMIC DNA]</scope>
    <source>
        <strain evidence="14">RS5460</strain>
    </source>
</reference>
<evidence type="ECO:0000256" key="9">
    <source>
        <dbReference type="ARBA" id="ARBA00023242"/>
    </source>
</evidence>
<keyword evidence="6" id="KW-0805">Transcription regulation</keyword>
<evidence type="ECO:0000256" key="3">
    <source>
        <dbReference type="ARBA" id="ARBA00022737"/>
    </source>
</evidence>
<gene>
    <name evidence="13" type="ORF">PMAYCL1PPCAC_24133</name>
</gene>
<dbReference type="GO" id="GO:0005634">
    <property type="term" value="C:nucleus"/>
    <property type="evidence" value="ECO:0007669"/>
    <property type="project" value="UniProtKB-SubCell"/>
</dbReference>